<feature type="transmembrane region" description="Helical" evidence="2">
    <location>
        <begin position="74"/>
        <end position="93"/>
    </location>
</feature>
<organism evidence="3 4">
    <name type="scientific">Lactobacillus delbrueckii</name>
    <dbReference type="NCBI Taxonomy" id="1584"/>
    <lineage>
        <taxon>Bacteria</taxon>
        <taxon>Bacillati</taxon>
        <taxon>Bacillota</taxon>
        <taxon>Bacilli</taxon>
        <taxon>Lactobacillales</taxon>
        <taxon>Lactobacillaceae</taxon>
        <taxon>Lactobacillus</taxon>
    </lineage>
</organism>
<feature type="region of interest" description="Disordered" evidence="1">
    <location>
        <begin position="1"/>
        <end position="38"/>
    </location>
</feature>
<proteinExistence type="predicted"/>
<dbReference type="EMBL" id="JAQIEY010000029">
    <property type="protein sequence ID" value="MDA3768397.1"/>
    <property type="molecule type" value="Genomic_DNA"/>
</dbReference>
<name>A0AAW5YWJ1_9LACO</name>
<gene>
    <name evidence="3" type="ORF">PF586_08075</name>
</gene>
<dbReference type="RefSeq" id="WP_271024802.1">
    <property type="nucleotide sequence ID" value="NZ_JAQIEY010000029.1"/>
</dbReference>
<reference evidence="3" key="1">
    <citation type="submission" date="2023-01" db="EMBL/GenBank/DDBJ databases">
        <title>Sequencing of the bacterial strains from artisanal fermented milk Matsoni.</title>
        <authorList>
            <person name="Rozman V."/>
            <person name="Accetto T."/>
            <person name="Bogovic Matijasic B."/>
        </authorList>
    </citation>
    <scope>NUCLEOTIDE SEQUENCE</scope>
    <source>
        <strain evidence="3">Lbl333</strain>
    </source>
</reference>
<keyword evidence="2" id="KW-0812">Transmembrane</keyword>
<feature type="compositionally biased region" description="Polar residues" evidence="1">
    <location>
        <begin position="15"/>
        <end position="37"/>
    </location>
</feature>
<evidence type="ECO:0000256" key="2">
    <source>
        <dbReference type="SAM" id="Phobius"/>
    </source>
</evidence>
<keyword evidence="2" id="KW-0472">Membrane</keyword>
<feature type="transmembrane region" description="Helical" evidence="2">
    <location>
        <begin position="233"/>
        <end position="252"/>
    </location>
</feature>
<sequence length="305" mass="34304">MARMSRRQYQERQEQPAQKQTRQTNPNSVPRLNTDGASRSEQKVRLNFWQIFADRPYVTVIMIGLALFCILAKWWIGLAIIIILTIAGIFVIGRSHHPNQVLSLEFKLKASRKLSMIKALQLLGSTIMFLAAYMRQIVSVDFSSAGATDSLTVIQNMLSNQGTFGQQGSYFLNLFNQLTGGSLLGTYRYATSSSQMMNSTAGTMIILWIFLLMIAPAFCVLSQFFREPYSRHVMTVASLISTISFALTPTLMNRWVISYAVQNQMSQAAAENAVQVGSMVYPAIISAVFVFILAIYREIKKDEFE</sequence>
<accession>A0AAW5YWJ1</accession>
<comment type="caution">
    <text evidence="3">The sequence shown here is derived from an EMBL/GenBank/DDBJ whole genome shotgun (WGS) entry which is preliminary data.</text>
</comment>
<feature type="transmembrane region" description="Helical" evidence="2">
    <location>
        <begin position="272"/>
        <end position="296"/>
    </location>
</feature>
<keyword evidence="2" id="KW-1133">Transmembrane helix</keyword>
<protein>
    <submittedName>
        <fullName evidence="3">Cytochrome C5</fullName>
    </submittedName>
</protein>
<dbReference type="AlphaFoldDB" id="A0AAW5YWJ1"/>
<feature type="transmembrane region" description="Helical" evidence="2">
    <location>
        <begin position="48"/>
        <end position="68"/>
    </location>
</feature>
<feature type="transmembrane region" description="Helical" evidence="2">
    <location>
        <begin position="114"/>
        <end position="134"/>
    </location>
</feature>
<evidence type="ECO:0000313" key="3">
    <source>
        <dbReference type="EMBL" id="MDA3768397.1"/>
    </source>
</evidence>
<feature type="transmembrane region" description="Helical" evidence="2">
    <location>
        <begin position="201"/>
        <end position="221"/>
    </location>
</feature>
<dbReference type="Proteomes" id="UP001210502">
    <property type="component" value="Unassembled WGS sequence"/>
</dbReference>
<evidence type="ECO:0000256" key="1">
    <source>
        <dbReference type="SAM" id="MobiDB-lite"/>
    </source>
</evidence>
<evidence type="ECO:0000313" key="4">
    <source>
        <dbReference type="Proteomes" id="UP001210502"/>
    </source>
</evidence>